<evidence type="ECO:0000256" key="4">
    <source>
        <dbReference type="ARBA" id="ARBA00022833"/>
    </source>
</evidence>
<dbReference type="PROSITE" id="PS00028">
    <property type="entry name" value="ZINC_FINGER_C2H2_1"/>
    <property type="match status" value="2"/>
</dbReference>
<keyword evidence="4" id="KW-0862">Zinc</keyword>
<feature type="domain" description="C2H2-type" evidence="7">
    <location>
        <begin position="192"/>
        <end position="221"/>
    </location>
</feature>
<organism evidence="8">
    <name type="scientific">Oppiella nova</name>
    <dbReference type="NCBI Taxonomy" id="334625"/>
    <lineage>
        <taxon>Eukaryota</taxon>
        <taxon>Metazoa</taxon>
        <taxon>Ecdysozoa</taxon>
        <taxon>Arthropoda</taxon>
        <taxon>Chelicerata</taxon>
        <taxon>Arachnida</taxon>
        <taxon>Acari</taxon>
        <taxon>Acariformes</taxon>
        <taxon>Sarcoptiformes</taxon>
        <taxon>Oribatida</taxon>
        <taxon>Brachypylina</taxon>
        <taxon>Oppioidea</taxon>
        <taxon>Oppiidae</taxon>
        <taxon>Oppiella</taxon>
    </lineage>
</organism>
<evidence type="ECO:0000313" key="8">
    <source>
        <dbReference type="EMBL" id="CAD7637423.1"/>
    </source>
</evidence>
<keyword evidence="3 5" id="KW-0863">Zinc-finger</keyword>
<dbReference type="PANTHER" id="PTHR14003:SF19">
    <property type="entry name" value="YY2 TRANSCRIPTION FACTOR"/>
    <property type="match status" value="1"/>
</dbReference>
<dbReference type="GO" id="GO:0000978">
    <property type="term" value="F:RNA polymerase II cis-regulatory region sequence-specific DNA binding"/>
    <property type="evidence" value="ECO:0007669"/>
    <property type="project" value="TreeGrafter"/>
</dbReference>
<feature type="compositionally biased region" description="Acidic residues" evidence="6">
    <location>
        <begin position="106"/>
        <end position="118"/>
    </location>
</feature>
<name>A0A7R9L977_9ACAR</name>
<keyword evidence="1" id="KW-0479">Metal-binding</keyword>
<dbReference type="FunFam" id="3.30.160.60:FF:000125">
    <property type="entry name" value="Putative zinc finger protein 143"/>
    <property type="match status" value="1"/>
</dbReference>
<feature type="domain" description="C2H2-type" evidence="7">
    <location>
        <begin position="161"/>
        <end position="191"/>
    </location>
</feature>
<sequence length="224" mass="25082">MDGELEAFDNNLCERVTQLNANYVSLNSHELNDKSIDFTNCRNLLRINANYNPLSGEPDEHREVQEVDGVVDENIGELESLVVLEETQEVKTLGTEVDDRDRDETEGPEEMSEAEEGGESGVGDQHKDTPEVTEGGDGREGIDNCEPNEGNGALNSGDQPFVCFWPNCGKQFARKYNLKEHKSAVHLKLKRFRCDVEGCGQRFSNKSSLNQHKRLHSGKAIQMQ</sequence>
<keyword evidence="2" id="KW-0677">Repeat</keyword>
<dbReference type="Gene3D" id="3.30.160.60">
    <property type="entry name" value="Classic Zinc Finger"/>
    <property type="match status" value="2"/>
</dbReference>
<proteinExistence type="predicted"/>
<protein>
    <recommendedName>
        <fullName evidence="7">C2H2-type domain-containing protein</fullName>
    </recommendedName>
</protein>
<dbReference type="GO" id="GO:0031519">
    <property type="term" value="C:PcG protein complex"/>
    <property type="evidence" value="ECO:0007669"/>
    <property type="project" value="TreeGrafter"/>
</dbReference>
<dbReference type="SUPFAM" id="SSF57667">
    <property type="entry name" value="beta-beta-alpha zinc fingers"/>
    <property type="match status" value="1"/>
</dbReference>
<dbReference type="Pfam" id="PF00096">
    <property type="entry name" value="zf-C2H2"/>
    <property type="match status" value="2"/>
</dbReference>
<dbReference type="EMBL" id="CAJPVJ010000085">
    <property type="protein sequence ID" value="CAG2160487.1"/>
    <property type="molecule type" value="Genomic_DNA"/>
</dbReference>
<dbReference type="GO" id="GO:0000981">
    <property type="term" value="F:DNA-binding transcription factor activity, RNA polymerase II-specific"/>
    <property type="evidence" value="ECO:0007669"/>
    <property type="project" value="TreeGrafter"/>
</dbReference>
<accession>A0A7R9L977</accession>
<dbReference type="GO" id="GO:0000785">
    <property type="term" value="C:chromatin"/>
    <property type="evidence" value="ECO:0007669"/>
    <property type="project" value="TreeGrafter"/>
</dbReference>
<gene>
    <name evidence="8" type="ORF">ONB1V03_LOCUS808</name>
</gene>
<feature type="compositionally biased region" description="Basic and acidic residues" evidence="6">
    <location>
        <begin position="124"/>
        <end position="142"/>
    </location>
</feature>
<dbReference type="PANTHER" id="PTHR14003">
    <property type="entry name" value="TRANSCRIPTIONAL REPRESSOR PROTEIN YY"/>
    <property type="match status" value="1"/>
</dbReference>
<evidence type="ECO:0000313" key="9">
    <source>
        <dbReference type="Proteomes" id="UP000728032"/>
    </source>
</evidence>
<dbReference type="GO" id="GO:0005667">
    <property type="term" value="C:transcription regulator complex"/>
    <property type="evidence" value="ECO:0007669"/>
    <property type="project" value="TreeGrafter"/>
</dbReference>
<dbReference type="EMBL" id="OC914910">
    <property type="protein sequence ID" value="CAD7637423.1"/>
    <property type="molecule type" value="Genomic_DNA"/>
</dbReference>
<dbReference type="OrthoDB" id="654211at2759"/>
<feature type="region of interest" description="Disordered" evidence="6">
    <location>
        <begin position="89"/>
        <end position="153"/>
    </location>
</feature>
<dbReference type="SMART" id="SM00355">
    <property type="entry name" value="ZnF_C2H2"/>
    <property type="match status" value="2"/>
</dbReference>
<dbReference type="FunFam" id="3.30.160.60:FF:000072">
    <property type="entry name" value="zinc finger protein 143 isoform X1"/>
    <property type="match status" value="1"/>
</dbReference>
<evidence type="ECO:0000256" key="5">
    <source>
        <dbReference type="PROSITE-ProRule" id="PRU00042"/>
    </source>
</evidence>
<evidence type="ECO:0000256" key="6">
    <source>
        <dbReference type="SAM" id="MobiDB-lite"/>
    </source>
</evidence>
<dbReference type="GO" id="GO:0008270">
    <property type="term" value="F:zinc ion binding"/>
    <property type="evidence" value="ECO:0007669"/>
    <property type="project" value="UniProtKB-KW"/>
</dbReference>
<evidence type="ECO:0000256" key="3">
    <source>
        <dbReference type="ARBA" id="ARBA00022771"/>
    </source>
</evidence>
<dbReference type="InterPro" id="IPR036236">
    <property type="entry name" value="Znf_C2H2_sf"/>
</dbReference>
<dbReference type="PROSITE" id="PS50157">
    <property type="entry name" value="ZINC_FINGER_C2H2_2"/>
    <property type="match status" value="2"/>
</dbReference>
<reference evidence="8" key="1">
    <citation type="submission" date="2020-11" db="EMBL/GenBank/DDBJ databases">
        <authorList>
            <person name="Tran Van P."/>
        </authorList>
    </citation>
    <scope>NUCLEOTIDE SEQUENCE</scope>
</reference>
<keyword evidence="9" id="KW-1185">Reference proteome</keyword>
<dbReference type="AlphaFoldDB" id="A0A7R9L977"/>
<evidence type="ECO:0000256" key="1">
    <source>
        <dbReference type="ARBA" id="ARBA00022723"/>
    </source>
</evidence>
<dbReference type="Proteomes" id="UP000728032">
    <property type="component" value="Unassembled WGS sequence"/>
</dbReference>
<dbReference type="InterPro" id="IPR013087">
    <property type="entry name" value="Znf_C2H2_type"/>
</dbReference>
<evidence type="ECO:0000256" key="2">
    <source>
        <dbReference type="ARBA" id="ARBA00022737"/>
    </source>
</evidence>
<evidence type="ECO:0000259" key="7">
    <source>
        <dbReference type="PROSITE" id="PS50157"/>
    </source>
</evidence>